<keyword evidence="3" id="KW-1185">Reference proteome</keyword>
<feature type="transmembrane region" description="Helical" evidence="1">
    <location>
        <begin position="20"/>
        <end position="45"/>
    </location>
</feature>
<evidence type="ECO:0000313" key="3">
    <source>
        <dbReference type="Proteomes" id="UP000822688"/>
    </source>
</evidence>
<evidence type="ECO:0000256" key="1">
    <source>
        <dbReference type="SAM" id="Phobius"/>
    </source>
</evidence>
<accession>A0A8T0HLP7</accession>
<feature type="non-terminal residue" evidence="2">
    <location>
        <position position="1"/>
    </location>
</feature>
<protein>
    <submittedName>
        <fullName evidence="2">Uncharacterized protein</fullName>
    </submittedName>
</protein>
<sequence>ALWKFLWRYWFPFNLQRCRGFLIVTGFLHVQTLLILVDSVCWLGIGGRHRTASRTASILPYCPKRVTEYLERCCSI</sequence>
<evidence type="ECO:0000313" key="2">
    <source>
        <dbReference type="EMBL" id="KAG0571714.1"/>
    </source>
</evidence>
<dbReference type="AlphaFoldDB" id="A0A8T0HLP7"/>
<name>A0A8T0HLP7_CERPU</name>
<dbReference type="EMBL" id="CM026426">
    <property type="protein sequence ID" value="KAG0571714.1"/>
    <property type="molecule type" value="Genomic_DNA"/>
</dbReference>
<keyword evidence="1" id="KW-0472">Membrane</keyword>
<gene>
    <name evidence="2" type="ORF">KC19_VG036200</name>
</gene>
<proteinExistence type="predicted"/>
<dbReference type="Proteomes" id="UP000822688">
    <property type="component" value="Chromosome V"/>
</dbReference>
<comment type="caution">
    <text evidence="2">The sequence shown here is derived from an EMBL/GenBank/DDBJ whole genome shotgun (WGS) entry which is preliminary data.</text>
</comment>
<organism evidence="2 3">
    <name type="scientific">Ceratodon purpureus</name>
    <name type="common">Fire moss</name>
    <name type="synonym">Dicranum purpureum</name>
    <dbReference type="NCBI Taxonomy" id="3225"/>
    <lineage>
        <taxon>Eukaryota</taxon>
        <taxon>Viridiplantae</taxon>
        <taxon>Streptophyta</taxon>
        <taxon>Embryophyta</taxon>
        <taxon>Bryophyta</taxon>
        <taxon>Bryophytina</taxon>
        <taxon>Bryopsida</taxon>
        <taxon>Dicranidae</taxon>
        <taxon>Pseudoditrichales</taxon>
        <taxon>Ditrichaceae</taxon>
        <taxon>Ceratodon</taxon>
    </lineage>
</organism>
<keyword evidence="1" id="KW-1133">Transmembrane helix</keyword>
<reference evidence="2" key="1">
    <citation type="submission" date="2020-06" db="EMBL/GenBank/DDBJ databases">
        <title>WGS assembly of Ceratodon purpureus strain R40.</title>
        <authorList>
            <person name="Carey S.B."/>
            <person name="Jenkins J."/>
            <person name="Shu S."/>
            <person name="Lovell J.T."/>
            <person name="Sreedasyam A."/>
            <person name="Maumus F."/>
            <person name="Tiley G.P."/>
            <person name="Fernandez-Pozo N."/>
            <person name="Barry K."/>
            <person name="Chen C."/>
            <person name="Wang M."/>
            <person name="Lipzen A."/>
            <person name="Daum C."/>
            <person name="Saski C.A."/>
            <person name="Payton A.C."/>
            <person name="Mcbreen J.C."/>
            <person name="Conrad R.E."/>
            <person name="Kollar L.M."/>
            <person name="Olsson S."/>
            <person name="Huttunen S."/>
            <person name="Landis J.B."/>
            <person name="Wickett N.J."/>
            <person name="Johnson M.G."/>
            <person name="Rensing S.A."/>
            <person name="Grimwood J."/>
            <person name="Schmutz J."/>
            <person name="Mcdaniel S.F."/>
        </authorList>
    </citation>
    <scope>NUCLEOTIDE SEQUENCE</scope>
    <source>
        <strain evidence="2">R40</strain>
    </source>
</reference>
<keyword evidence="1" id="KW-0812">Transmembrane</keyword>